<dbReference type="AlphaFoldDB" id="A0AA39P1T7"/>
<accession>A0AA39P1T7</accession>
<dbReference type="Proteomes" id="UP001175228">
    <property type="component" value="Unassembled WGS sequence"/>
</dbReference>
<comment type="caution">
    <text evidence="1">The sequence shown here is derived from an EMBL/GenBank/DDBJ whole genome shotgun (WGS) entry which is preliminary data.</text>
</comment>
<keyword evidence="2" id="KW-1185">Reference proteome</keyword>
<reference evidence="1" key="1">
    <citation type="submission" date="2023-06" db="EMBL/GenBank/DDBJ databases">
        <authorList>
            <consortium name="Lawrence Berkeley National Laboratory"/>
            <person name="Ahrendt S."/>
            <person name="Sahu N."/>
            <person name="Indic B."/>
            <person name="Wong-Bajracharya J."/>
            <person name="Merenyi Z."/>
            <person name="Ke H.-M."/>
            <person name="Monk M."/>
            <person name="Kocsube S."/>
            <person name="Drula E."/>
            <person name="Lipzen A."/>
            <person name="Balint B."/>
            <person name="Henrissat B."/>
            <person name="Andreopoulos B."/>
            <person name="Martin F.M."/>
            <person name="Harder C.B."/>
            <person name="Rigling D."/>
            <person name="Ford K.L."/>
            <person name="Foster G.D."/>
            <person name="Pangilinan J."/>
            <person name="Papanicolaou A."/>
            <person name="Barry K."/>
            <person name="LaButti K."/>
            <person name="Viragh M."/>
            <person name="Koriabine M."/>
            <person name="Yan M."/>
            <person name="Riley R."/>
            <person name="Champramary S."/>
            <person name="Plett K.L."/>
            <person name="Tsai I.J."/>
            <person name="Slot J."/>
            <person name="Sipos G."/>
            <person name="Plett J."/>
            <person name="Nagy L.G."/>
            <person name="Grigoriev I.V."/>
        </authorList>
    </citation>
    <scope>NUCLEOTIDE SEQUENCE</scope>
    <source>
        <strain evidence="1">HWK02</strain>
    </source>
</reference>
<gene>
    <name evidence="1" type="ORF">EDD18DRAFT_1115662</name>
</gene>
<proteinExistence type="predicted"/>
<protein>
    <submittedName>
        <fullName evidence="1">Uncharacterized protein</fullName>
    </submittedName>
</protein>
<evidence type="ECO:0000313" key="1">
    <source>
        <dbReference type="EMBL" id="KAK0475996.1"/>
    </source>
</evidence>
<sequence length="381" mass="43375">MSIKYYYLRIGLQAKDTFFGNLKQVYPCSSNLMDPFLARVLLEAERRYRKKLVLEHVDKLSIFSGWHTLPLNPRYHYTLRGYNMSGWMAVTIEMEAANQAEEVEFHQLFNREVLDGLQIHVHATLHNPSGMEAIRLGVEIGIVNIATPMSDSLFFMFFLAADEEEAMLPFIAEYWDSRCLGGQVLENMRLQLWAAWLAKFPIDFIALTGQSSTKEDEEDCHHRKLQCIEAYLLRMGSLTDGRGLEMLRSAIAFLEEQEAMLHTSTSESLANVVHEPTSDIVTPPRCSTRLLALKDGSSPVKDSVVSLPLPVTPKKSTPVESDYSPTSTIFSPPKFPLRTYARCKHFRTKDVTEDLSTAMLAYPVVKRKKIDVMRPSTRGRM</sequence>
<organism evidence="1 2">
    <name type="scientific">Armillaria luteobubalina</name>
    <dbReference type="NCBI Taxonomy" id="153913"/>
    <lineage>
        <taxon>Eukaryota</taxon>
        <taxon>Fungi</taxon>
        <taxon>Dikarya</taxon>
        <taxon>Basidiomycota</taxon>
        <taxon>Agaricomycotina</taxon>
        <taxon>Agaricomycetes</taxon>
        <taxon>Agaricomycetidae</taxon>
        <taxon>Agaricales</taxon>
        <taxon>Marasmiineae</taxon>
        <taxon>Physalacriaceae</taxon>
        <taxon>Armillaria</taxon>
    </lineage>
</organism>
<evidence type="ECO:0000313" key="2">
    <source>
        <dbReference type="Proteomes" id="UP001175228"/>
    </source>
</evidence>
<name>A0AA39P1T7_9AGAR</name>
<dbReference type="EMBL" id="JAUEPU010000138">
    <property type="protein sequence ID" value="KAK0475996.1"/>
    <property type="molecule type" value="Genomic_DNA"/>
</dbReference>